<dbReference type="AlphaFoldDB" id="A0A2T1A211"/>
<dbReference type="Pfam" id="PF00908">
    <property type="entry name" value="dTDP_sugar_isom"/>
    <property type="match status" value="1"/>
</dbReference>
<gene>
    <name evidence="10" type="ORF">CLV89_1329</name>
</gene>
<dbReference type="GO" id="GO:0005829">
    <property type="term" value="C:cytosol"/>
    <property type="evidence" value="ECO:0007669"/>
    <property type="project" value="TreeGrafter"/>
</dbReference>
<dbReference type="EC" id="5.1.3.13" evidence="3"/>
<dbReference type="PANTHER" id="PTHR21047:SF2">
    <property type="entry name" value="THYMIDINE DIPHOSPHO-4-KETO-RHAMNOSE 3,5-EPIMERASE"/>
    <property type="match status" value="1"/>
</dbReference>
<evidence type="ECO:0000256" key="6">
    <source>
        <dbReference type="ARBA" id="ARBA00031424"/>
    </source>
</evidence>
<evidence type="ECO:0000313" key="11">
    <source>
        <dbReference type="Proteomes" id="UP000237718"/>
    </source>
</evidence>
<evidence type="ECO:0000313" key="10">
    <source>
        <dbReference type="EMBL" id="PRZ42650.1"/>
    </source>
</evidence>
<dbReference type="InterPro" id="IPR014710">
    <property type="entry name" value="RmlC-like_jellyroll"/>
</dbReference>
<reference evidence="10 11" key="1">
    <citation type="submission" date="2018-03" db="EMBL/GenBank/DDBJ databases">
        <title>Genomic Encyclopedia of Archaeal and Bacterial Type Strains, Phase II (KMG-II): from individual species to whole genera.</title>
        <authorList>
            <person name="Goeker M."/>
        </authorList>
    </citation>
    <scope>NUCLEOTIDE SEQUENCE [LARGE SCALE GENOMIC DNA]</scope>
    <source>
        <strain evidence="10 11">DSM 25328</strain>
    </source>
</reference>
<dbReference type="Gene3D" id="2.60.120.10">
    <property type="entry name" value="Jelly Rolls"/>
    <property type="match status" value="1"/>
</dbReference>
<feature type="active site" description="Proton donor" evidence="8">
    <location>
        <position position="147"/>
    </location>
</feature>
<dbReference type="InterPro" id="IPR011051">
    <property type="entry name" value="RmlC_Cupin_sf"/>
</dbReference>
<proteinExistence type="predicted"/>
<dbReference type="GO" id="GO:0019305">
    <property type="term" value="P:dTDP-rhamnose biosynthetic process"/>
    <property type="evidence" value="ECO:0007669"/>
    <property type="project" value="TreeGrafter"/>
</dbReference>
<evidence type="ECO:0000256" key="9">
    <source>
        <dbReference type="PIRSR" id="PIRSR600888-3"/>
    </source>
</evidence>
<evidence type="ECO:0000256" key="4">
    <source>
        <dbReference type="ARBA" id="ARBA00019595"/>
    </source>
</evidence>
<evidence type="ECO:0000256" key="2">
    <source>
        <dbReference type="ARBA" id="ARBA00001997"/>
    </source>
</evidence>
<dbReference type="GO" id="GO:0008830">
    <property type="term" value="F:dTDP-4-dehydrorhamnose 3,5-epimerase activity"/>
    <property type="evidence" value="ECO:0007669"/>
    <property type="project" value="UniProtKB-EC"/>
</dbReference>
<feature type="active site" description="Proton acceptor" evidence="8">
    <location>
        <position position="77"/>
    </location>
</feature>
<dbReference type="CDD" id="cd00438">
    <property type="entry name" value="cupin_RmlC"/>
    <property type="match status" value="1"/>
</dbReference>
<comment type="caution">
    <text evidence="10">The sequence shown here is derived from an EMBL/GenBank/DDBJ whole genome shotgun (WGS) entry which is preliminary data.</text>
</comment>
<name>A0A2T1A211_TRISK</name>
<feature type="site" description="Participates in a stacking interaction with the thymidine ring of dTDP-4-oxo-6-deoxyglucose" evidence="9">
    <location>
        <position position="153"/>
    </location>
</feature>
<dbReference type="EMBL" id="PVUF01000032">
    <property type="protein sequence ID" value="PRZ42650.1"/>
    <property type="molecule type" value="Genomic_DNA"/>
</dbReference>
<comment type="function">
    <text evidence="2">Catalyzes the epimerization of the C3' and C5'positions of dTDP-6-deoxy-D-xylo-4-hexulose, forming dTDP-6-deoxy-L-lyxo-4-hexulose.</text>
</comment>
<dbReference type="InterPro" id="IPR000888">
    <property type="entry name" value="RmlC-like"/>
</dbReference>
<dbReference type="GO" id="GO:0000271">
    <property type="term" value="P:polysaccharide biosynthetic process"/>
    <property type="evidence" value="ECO:0007669"/>
    <property type="project" value="TreeGrafter"/>
</dbReference>
<evidence type="ECO:0000256" key="8">
    <source>
        <dbReference type="PIRSR" id="PIRSR600888-1"/>
    </source>
</evidence>
<evidence type="ECO:0000256" key="3">
    <source>
        <dbReference type="ARBA" id="ARBA00012098"/>
    </source>
</evidence>
<accession>A0A2T1A211</accession>
<organism evidence="10 11">
    <name type="scientific">Tritonibacter scottomollicae</name>
    <name type="common">Epibacterium scottomollicae</name>
    <dbReference type="NCBI Taxonomy" id="483013"/>
    <lineage>
        <taxon>Bacteria</taxon>
        <taxon>Pseudomonadati</taxon>
        <taxon>Pseudomonadota</taxon>
        <taxon>Alphaproteobacteria</taxon>
        <taxon>Rhodobacterales</taxon>
        <taxon>Paracoccaceae</taxon>
        <taxon>Tritonibacter</taxon>
    </lineage>
</organism>
<dbReference type="Proteomes" id="UP000237718">
    <property type="component" value="Unassembled WGS sequence"/>
</dbReference>
<dbReference type="PANTHER" id="PTHR21047">
    <property type="entry name" value="DTDP-6-DEOXY-D-GLUCOSE-3,5 EPIMERASE"/>
    <property type="match status" value="1"/>
</dbReference>
<sequence>MIMSAAFMPNPALSGSGLSALPLLGAFHYRPQLHEDRRGSFCRLSCTDMLEQAGLNSRWVQSNLSRTEAKGTIRGMHYQTPPFAEIKLLTCITGRVYDVLVDLRSDSPTYLQWVGIVLNGAQADTLYIPAGIAHGFQTLSDDVTLHYSHSQPFSPAHQAGLSYRDPQIAIQWKLPVTVISDRDSAQPFLPDIKEAS</sequence>
<protein>
    <recommendedName>
        <fullName evidence="4">dTDP-4-dehydrorhamnose 3,5-epimerase</fullName>
        <ecNumber evidence="3">5.1.3.13</ecNumber>
    </recommendedName>
    <alternativeName>
        <fullName evidence="6">Thymidine diphospho-4-keto-rhamnose 3,5-epimerase</fullName>
    </alternativeName>
    <alternativeName>
        <fullName evidence="5">dTDP-4-keto-6-deoxyglucose 3,5-epimerase</fullName>
    </alternativeName>
    <alternativeName>
        <fullName evidence="7">dTDP-6-deoxy-D-xylo-4-hexulose 3,5-epimerase</fullName>
    </alternativeName>
</protein>
<evidence type="ECO:0000256" key="7">
    <source>
        <dbReference type="ARBA" id="ARBA00033311"/>
    </source>
</evidence>
<dbReference type="SUPFAM" id="SSF51182">
    <property type="entry name" value="RmlC-like cupins"/>
    <property type="match status" value="1"/>
</dbReference>
<evidence type="ECO:0000256" key="5">
    <source>
        <dbReference type="ARBA" id="ARBA00029758"/>
    </source>
</evidence>
<comment type="catalytic activity">
    <reaction evidence="1">
        <text>dTDP-4-dehydro-6-deoxy-alpha-D-glucose = dTDP-4-dehydro-beta-L-rhamnose</text>
        <dbReference type="Rhea" id="RHEA:16969"/>
        <dbReference type="ChEBI" id="CHEBI:57649"/>
        <dbReference type="ChEBI" id="CHEBI:62830"/>
        <dbReference type="EC" id="5.1.3.13"/>
    </reaction>
</comment>
<evidence type="ECO:0000256" key="1">
    <source>
        <dbReference type="ARBA" id="ARBA00001298"/>
    </source>
</evidence>